<sequence length="157" mass="18118">MRMPMPELKLKLKPKLKPSLSSVVRSQPWKYMGVPWDCHKMYVTGNPLATPIGNAQRKWNTRNLLLPLNGVWKEGGKTRGRRRRDGGGEERGRRRGGKPQRQQLAQPRSIAELVNLLRRPLPRELSWLPAWLSTCPSWLSPQRSRRSPRRPSCHTSS</sequence>
<accession>A0ABN9TEV1</accession>
<feature type="compositionally biased region" description="Basic residues" evidence="1">
    <location>
        <begin position="143"/>
        <end position="157"/>
    </location>
</feature>
<organism evidence="2 3">
    <name type="scientific">Prorocentrum cordatum</name>
    <dbReference type="NCBI Taxonomy" id="2364126"/>
    <lineage>
        <taxon>Eukaryota</taxon>
        <taxon>Sar</taxon>
        <taxon>Alveolata</taxon>
        <taxon>Dinophyceae</taxon>
        <taxon>Prorocentrales</taxon>
        <taxon>Prorocentraceae</taxon>
        <taxon>Prorocentrum</taxon>
    </lineage>
</organism>
<evidence type="ECO:0000313" key="2">
    <source>
        <dbReference type="EMBL" id="CAK0844324.1"/>
    </source>
</evidence>
<keyword evidence="3" id="KW-1185">Reference proteome</keyword>
<name>A0ABN9TEV1_9DINO</name>
<reference evidence="2" key="1">
    <citation type="submission" date="2023-10" db="EMBL/GenBank/DDBJ databases">
        <authorList>
            <person name="Chen Y."/>
            <person name="Shah S."/>
            <person name="Dougan E. K."/>
            <person name="Thang M."/>
            <person name="Chan C."/>
        </authorList>
    </citation>
    <scope>NUCLEOTIDE SEQUENCE [LARGE SCALE GENOMIC DNA]</scope>
</reference>
<comment type="caution">
    <text evidence="2">The sequence shown here is derived from an EMBL/GenBank/DDBJ whole genome shotgun (WGS) entry which is preliminary data.</text>
</comment>
<feature type="region of interest" description="Disordered" evidence="1">
    <location>
        <begin position="70"/>
        <end position="107"/>
    </location>
</feature>
<protein>
    <submittedName>
        <fullName evidence="2">Uncharacterized protein</fullName>
    </submittedName>
</protein>
<proteinExistence type="predicted"/>
<evidence type="ECO:0000256" key="1">
    <source>
        <dbReference type="SAM" id="MobiDB-lite"/>
    </source>
</evidence>
<gene>
    <name evidence="2" type="ORF">PCOR1329_LOCUS38437</name>
</gene>
<dbReference type="Proteomes" id="UP001189429">
    <property type="component" value="Unassembled WGS sequence"/>
</dbReference>
<evidence type="ECO:0000313" key="3">
    <source>
        <dbReference type="Proteomes" id="UP001189429"/>
    </source>
</evidence>
<feature type="region of interest" description="Disordered" evidence="1">
    <location>
        <begin position="138"/>
        <end position="157"/>
    </location>
</feature>
<dbReference type="EMBL" id="CAUYUJ010014654">
    <property type="protein sequence ID" value="CAK0844324.1"/>
    <property type="molecule type" value="Genomic_DNA"/>
</dbReference>